<accession>A0A4Y7PHV0</accession>
<gene>
    <name evidence="2" type="ORF">BD410DRAFT_845503</name>
</gene>
<proteinExistence type="predicted"/>
<reference evidence="2 3" key="1">
    <citation type="submission" date="2018-06" db="EMBL/GenBank/DDBJ databases">
        <title>A transcriptomic atlas of mushroom development highlights an independent origin of complex multicellularity.</title>
        <authorList>
            <consortium name="DOE Joint Genome Institute"/>
            <person name="Krizsan K."/>
            <person name="Almasi E."/>
            <person name="Merenyi Z."/>
            <person name="Sahu N."/>
            <person name="Viragh M."/>
            <person name="Koszo T."/>
            <person name="Mondo S."/>
            <person name="Kiss B."/>
            <person name="Balint B."/>
            <person name="Kues U."/>
            <person name="Barry K."/>
            <person name="Hegedus J.C."/>
            <person name="Henrissat B."/>
            <person name="Johnson J."/>
            <person name="Lipzen A."/>
            <person name="Ohm R."/>
            <person name="Nagy I."/>
            <person name="Pangilinan J."/>
            <person name="Yan J."/>
            <person name="Xiong Y."/>
            <person name="Grigoriev I.V."/>
            <person name="Hibbett D.S."/>
            <person name="Nagy L.G."/>
        </authorList>
    </citation>
    <scope>NUCLEOTIDE SEQUENCE [LARGE SCALE GENOMIC DNA]</scope>
    <source>
        <strain evidence="2 3">SZMC22713</strain>
    </source>
</reference>
<feature type="compositionally biased region" description="Polar residues" evidence="1">
    <location>
        <begin position="21"/>
        <end position="35"/>
    </location>
</feature>
<feature type="region of interest" description="Disordered" evidence="1">
    <location>
        <begin position="1"/>
        <end position="44"/>
    </location>
</feature>
<feature type="compositionally biased region" description="Low complexity" evidence="1">
    <location>
        <begin position="7"/>
        <end position="20"/>
    </location>
</feature>
<feature type="compositionally biased region" description="Polar residues" evidence="1">
    <location>
        <begin position="140"/>
        <end position="156"/>
    </location>
</feature>
<dbReference type="EMBL" id="ML170292">
    <property type="protein sequence ID" value="TDL15063.1"/>
    <property type="molecule type" value="Genomic_DNA"/>
</dbReference>
<dbReference type="VEuPathDB" id="FungiDB:BD410DRAFT_845503"/>
<organism evidence="2 3">
    <name type="scientific">Rickenella mellea</name>
    <dbReference type="NCBI Taxonomy" id="50990"/>
    <lineage>
        <taxon>Eukaryota</taxon>
        <taxon>Fungi</taxon>
        <taxon>Dikarya</taxon>
        <taxon>Basidiomycota</taxon>
        <taxon>Agaricomycotina</taxon>
        <taxon>Agaricomycetes</taxon>
        <taxon>Hymenochaetales</taxon>
        <taxon>Rickenellaceae</taxon>
        <taxon>Rickenella</taxon>
    </lineage>
</organism>
<name>A0A4Y7PHV0_9AGAM</name>
<sequence>MAGSDNSTTSRAPSTSATKAQGKSNSTAPSTASNGSKDESGKTFNTLSTVESAKIYLIEKGLATTGQEYTPTSLSTTLIQIAQSATATPKTVKESIRAVAILLQDLTDKKTADAILTYITIGLSSQFDKLQKTSEKISESSDSLKNTSSKIHSATSNLEYESERLTKCVDELHVDTHKLILNIEAATSELPTASTPHPIASTEMNMPIPSTATYASILQSQHPPDHLTTIARSKNQTHQVLVDVAPGAVTNGLQSLDKATLVSKANTALDLMGMLAEDKPSNSSFLAARRLKNGGVVYDMSSPAAAAWLKSKDVMKAFLESFGEFVPVTLDLENANACAEIEKDNNLPPLSILSAKWIKPISAEDIKKKKKNSLSGTTITNIGTPGTPAAKAAKSIKRFFSPIQNT</sequence>
<feature type="region of interest" description="Disordered" evidence="1">
    <location>
        <begin position="137"/>
        <end position="156"/>
    </location>
</feature>
<evidence type="ECO:0000313" key="3">
    <source>
        <dbReference type="Proteomes" id="UP000294933"/>
    </source>
</evidence>
<dbReference type="AlphaFoldDB" id="A0A4Y7PHV0"/>
<dbReference type="OrthoDB" id="2666604at2759"/>
<dbReference type="Proteomes" id="UP000294933">
    <property type="component" value="Unassembled WGS sequence"/>
</dbReference>
<evidence type="ECO:0000256" key="1">
    <source>
        <dbReference type="SAM" id="MobiDB-lite"/>
    </source>
</evidence>
<keyword evidence="3" id="KW-1185">Reference proteome</keyword>
<protein>
    <submittedName>
        <fullName evidence="2">Uncharacterized protein</fullName>
    </submittedName>
</protein>
<evidence type="ECO:0000313" key="2">
    <source>
        <dbReference type="EMBL" id="TDL15063.1"/>
    </source>
</evidence>